<dbReference type="AlphaFoldDB" id="A0A410MJA7"/>
<dbReference type="Proteomes" id="UP000287756">
    <property type="component" value="Plasmid pLDW-31"/>
</dbReference>
<geneLocation type="plasmid" evidence="2">
    <name>pldw-31</name>
</geneLocation>
<sequence length="222" mass="25430">MKVTFTLDSEKLHSTSDAIQVEQEIEGKKVYRSLSYGAMTEIFNKSLVNDEEWGPILPPNAIQYSVRSNGYSIILEVPKTRQTIIFNGLTLEVGFPRLLFKFDLSIHNSNKNYEVELSKIVALKSKGRLSKETKLYHFPYSHVMNGNVCMGSMNLPAIKSINQLEHFPSYFFQSTFTMDYGSKVVSGTSVSSLFTEVFNEKDFDDKELMPLYHTYGEFFHIN</sequence>
<evidence type="ECO:0000313" key="1">
    <source>
        <dbReference type="EMBL" id="QAS54791.1"/>
    </source>
</evidence>
<dbReference type="InterPro" id="IPR032787">
    <property type="entry name" value="Prok-E2_D"/>
</dbReference>
<evidence type="ECO:0008006" key="3">
    <source>
        <dbReference type="Google" id="ProtNLM"/>
    </source>
</evidence>
<dbReference type="KEGG" id="hli:HLI_21285"/>
<reference evidence="1 2" key="1">
    <citation type="submission" date="2018-01" db="EMBL/GenBank/DDBJ databases">
        <title>The whole genome sequencing and assembly of Halobacillus litoralis ERB031 strain.</title>
        <authorList>
            <person name="Lee S.-J."/>
            <person name="Park M.-K."/>
            <person name="Kim J.-Y."/>
            <person name="Lee Y.-J."/>
            <person name="Yi H."/>
            <person name="Bahn Y.-S."/>
            <person name="Kim J.F."/>
            <person name="Lee D.-W."/>
        </authorList>
    </citation>
    <scope>NUCLEOTIDE SEQUENCE [LARGE SCALE GENOMIC DNA]</scope>
    <source>
        <strain evidence="1 2">ERB 031</strain>
        <plasmid evidence="2">pldw-31</plasmid>
    </source>
</reference>
<gene>
    <name evidence="1" type="ORF">HLI_21285</name>
</gene>
<evidence type="ECO:0000313" key="2">
    <source>
        <dbReference type="Proteomes" id="UP000287756"/>
    </source>
</evidence>
<dbReference type="RefSeq" id="WP_128527020.1">
    <property type="nucleotide sequence ID" value="NZ_CP026119.1"/>
</dbReference>
<accession>A0A410MJA7</accession>
<name>A0A410MJA7_9BACI</name>
<dbReference type="EMBL" id="CP026119">
    <property type="protein sequence ID" value="QAS54791.1"/>
    <property type="molecule type" value="Genomic_DNA"/>
</dbReference>
<organism evidence="1 2">
    <name type="scientific">Halobacillus litoralis</name>
    <dbReference type="NCBI Taxonomy" id="45668"/>
    <lineage>
        <taxon>Bacteria</taxon>
        <taxon>Bacillati</taxon>
        <taxon>Bacillota</taxon>
        <taxon>Bacilli</taxon>
        <taxon>Bacillales</taxon>
        <taxon>Bacillaceae</taxon>
        <taxon>Halobacillus</taxon>
    </lineage>
</organism>
<keyword evidence="1" id="KW-0614">Plasmid</keyword>
<proteinExistence type="predicted"/>
<dbReference type="Pfam" id="PF14460">
    <property type="entry name" value="Prok-E2_D"/>
    <property type="match status" value="1"/>
</dbReference>
<protein>
    <recommendedName>
        <fullName evidence="3">PRTRC system protein B</fullName>
    </recommendedName>
</protein>
<dbReference type="OrthoDB" id="1955591at2"/>